<sequence>MDDKTVKFIGQARIRKPTETYSREMFMEACQNGSRWTLICGLICDLSTYLDQHPGGPQALKAAIGRDATQVFEGLAKFEDADARQHAHSRFATNKLSDLVVGILDEDPANIQKYKSAAVYHSVVSMSKIKSTSIMNSSTPSARRGSVAAQSFVPSVRDVDRAKDRSLHGQAYTKGGEVAETYSRCGMLQEQGRKLGCKAYQ</sequence>
<protein>
    <recommendedName>
        <fullName evidence="5">Cytochrome b5 heme-binding domain-containing protein</fullName>
    </recommendedName>
</protein>
<evidence type="ECO:0000256" key="1">
    <source>
        <dbReference type="ARBA" id="ARBA00022617"/>
    </source>
</evidence>
<dbReference type="Pfam" id="PF00173">
    <property type="entry name" value="Cyt-b5"/>
    <property type="match status" value="1"/>
</dbReference>
<evidence type="ECO:0000313" key="6">
    <source>
        <dbReference type="EMBL" id="KAJ3049652.1"/>
    </source>
</evidence>
<dbReference type="PANTHER" id="PTHR19359">
    <property type="entry name" value="CYTOCHROME B5"/>
    <property type="match status" value="1"/>
</dbReference>
<evidence type="ECO:0000256" key="2">
    <source>
        <dbReference type="ARBA" id="ARBA00022723"/>
    </source>
</evidence>
<gene>
    <name evidence="6" type="ORF">HK097_009374</name>
</gene>
<evidence type="ECO:0000313" key="7">
    <source>
        <dbReference type="Proteomes" id="UP001212841"/>
    </source>
</evidence>
<accession>A0AAD5SAM6</accession>
<dbReference type="SMART" id="SM01117">
    <property type="entry name" value="Cyt-b5"/>
    <property type="match status" value="1"/>
</dbReference>
<evidence type="ECO:0000256" key="4">
    <source>
        <dbReference type="ARBA" id="ARBA00038168"/>
    </source>
</evidence>
<evidence type="ECO:0000259" key="5">
    <source>
        <dbReference type="PROSITE" id="PS50255"/>
    </source>
</evidence>
<organism evidence="6 7">
    <name type="scientific">Rhizophlyctis rosea</name>
    <dbReference type="NCBI Taxonomy" id="64517"/>
    <lineage>
        <taxon>Eukaryota</taxon>
        <taxon>Fungi</taxon>
        <taxon>Fungi incertae sedis</taxon>
        <taxon>Chytridiomycota</taxon>
        <taxon>Chytridiomycota incertae sedis</taxon>
        <taxon>Chytridiomycetes</taxon>
        <taxon>Rhizophlyctidales</taxon>
        <taxon>Rhizophlyctidaceae</taxon>
        <taxon>Rhizophlyctis</taxon>
    </lineage>
</organism>
<dbReference type="SUPFAM" id="SSF55856">
    <property type="entry name" value="Cytochrome b5-like heme/steroid binding domain"/>
    <property type="match status" value="1"/>
</dbReference>
<dbReference type="InterPro" id="IPR036400">
    <property type="entry name" value="Cyt_B5-like_heme/steroid_sf"/>
</dbReference>
<dbReference type="InterPro" id="IPR001199">
    <property type="entry name" value="Cyt_B5-like_heme/steroid-bd"/>
</dbReference>
<proteinExistence type="inferred from homology"/>
<comment type="similarity">
    <text evidence="4">Belongs to the cytochrome b5 family.</text>
</comment>
<name>A0AAD5SAM6_9FUNG</name>
<dbReference type="GO" id="GO:0046872">
    <property type="term" value="F:metal ion binding"/>
    <property type="evidence" value="ECO:0007669"/>
    <property type="project" value="UniProtKB-KW"/>
</dbReference>
<dbReference type="Gene3D" id="3.10.120.10">
    <property type="entry name" value="Cytochrome b5-like heme/steroid binding domain"/>
    <property type="match status" value="1"/>
</dbReference>
<dbReference type="GO" id="GO:0020037">
    <property type="term" value="F:heme binding"/>
    <property type="evidence" value="ECO:0007669"/>
    <property type="project" value="TreeGrafter"/>
</dbReference>
<feature type="domain" description="Cytochrome b5 heme-binding" evidence="5">
    <location>
        <begin position="18"/>
        <end position="105"/>
    </location>
</feature>
<dbReference type="Proteomes" id="UP001212841">
    <property type="component" value="Unassembled WGS sequence"/>
</dbReference>
<dbReference type="InterPro" id="IPR050668">
    <property type="entry name" value="Cytochrome_b5"/>
</dbReference>
<keyword evidence="1" id="KW-0349">Heme</keyword>
<keyword evidence="3" id="KW-0408">Iron</keyword>
<comment type="caution">
    <text evidence="6">The sequence shown here is derived from an EMBL/GenBank/DDBJ whole genome shotgun (WGS) entry which is preliminary data.</text>
</comment>
<dbReference type="PROSITE" id="PS50255">
    <property type="entry name" value="CYTOCHROME_B5_2"/>
    <property type="match status" value="1"/>
</dbReference>
<keyword evidence="2" id="KW-0479">Metal-binding</keyword>
<dbReference type="GO" id="GO:0016020">
    <property type="term" value="C:membrane"/>
    <property type="evidence" value="ECO:0007669"/>
    <property type="project" value="TreeGrafter"/>
</dbReference>
<dbReference type="EMBL" id="JADGJD010000614">
    <property type="protein sequence ID" value="KAJ3049652.1"/>
    <property type="molecule type" value="Genomic_DNA"/>
</dbReference>
<reference evidence="6" key="1">
    <citation type="submission" date="2020-05" db="EMBL/GenBank/DDBJ databases">
        <title>Phylogenomic resolution of chytrid fungi.</title>
        <authorList>
            <person name="Stajich J.E."/>
            <person name="Amses K."/>
            <person name="Simmons R."/>
            <person name="Seto K."/>
            <person name="Myers J."/>
            <person name="Bonds A."/>
            <person name="Quandt C.A."/>
            <person name="Barry K."/>
            <person name="Liu P."/>
            <person name="Grigoriev I."/>
            <person name="Longcore J.E."/>
            <person name="James T.Y."/>
        </authorList>
    </citation>
    <scope>NUCLEOTIDE SEQUENCE</scope>
    <source>
        <strain evidence="6">JEL0318</strain>
    </source>
</reference>
<dbReference type="AlphaFoldDB" id="A0AAD5SAM6"/>
<keyword evidence="7" id="KW-1185">Reference proteome</keyword>
<evidence type="ECO:0000256" key="3">
    <source>
        <dbReference type="ARBA" id="ARBA00023004"/>
    </source>
</evidence>